<dbReference type="EMBL" id="JAINVV010000004">
    <property type="protein sequence ID" value="MBY8822696.1"/>
    <property type="molecule type" value="Genomic_DNA"/>
</dbReference>
<proteinExistence type="predicted"/>
<evidence type="ECO:0000313" key="2">
    <source>
        <dbReference type="EMBL" id="MBY8822696.1"/>
    </source>
</evidence>
<sequence length="203" mass="21623">MHVRARAIICAVRAHGEHGAIVRALTPDDGLLAGYVRGGRSRTMRPVLMPSNVVVAEFRARTEDQLAGLTVELVHSRAPLMSEPLAAAALDWATALSASALPEGLGDAPMFQALEGVLDAIEAAPSARGWARALVLFEALVLARLGLGPSATARLDDDAQWPAILAALADTGRQLDAHIFAERRVDVMAARDRLTERLKRTVA</sequence>
<feature type="domain" description="DNA replication/recombination mediator RecO N-terminal" evidence="1">
    <location>
        <begin position="1"/>
        <end position="76"/>
    </location>
</feature>
<dbReference type="Proteomes" id="UP000706039">
    <property type="component" value="Unassembled WGS sequence"/>
</dbReference>
<evidence type="ECO:0000259" key="1">
    <source>
        <dbReference type="Pfam" id="PF11967"/>
    </source>
</evidence>
<dbReference type="InterPro" id="IPR003717">
    <property type="entry name" value="RecO"/>
</dbReference>
<reference evidence="2 3" key="1">
    <citation type="submission" date="2021-08" db="EMBL/GenBank/DDBJ databases">
        <authorList>
            <person name="Tuo L."/>
        </authorList>
    </citation>
    <scope>NUCLEOTIDE SEQUENCE [LARGE SCALE GENOMIC DNA]</scope>
    <source>
        <strain evidence="2 3">JCM 31229</strain>
    </source>
</reference>
<name>A0ABS7PN47_9SPHN</name>
<keyword evidence="3" id="KW-1185">Reference proteome</keyword>
<dbReference type="RefSeq" id="WP_222989760.1">
    <property type="nucleotide sequence ID" value="NZ_JAINVV010000004.1"/>
</dbReference>
<protein>
    <submittedName>
        <fullName evidence="2">Recombination protein O N-terminal domain-containing protein</fullName>
    </submittedName>
</protein>
<dbReference type="InterPro" id="IPR022572">
    <property type="entry name" value="DNA_rep/recomb_RecO_N"/>
</dbReference>
<gene>
    <name evidence="2" type="ORF">K7G82_10360</name>
</gene>
<dbReference type="Pfam" id="PF11967">
    <property type="entry name" value="RecO_N"/>
    <property type="match status" value="1"/>
</dbReference>
<dbReference type="Pfam" id="PF02565">
    <property type="entry name" value="RecO_C"/>
    <property type="match status" value="1"/>
</dbReference>
<accession>A0ABS7PN47</accession>
<dbReference type="Gene3D" id="2.40.50.140">
    <property type="entry name" value="Nucleic acid-binding proteins"/>
    <property type="match status" value="1"/>
</dbReference>
<comment type="caution">
    <text evidence="2">The sequence shown here is derived from an EMBL/GenBank/DDBJ whole genome shotgun (WGS) entry which is preliminary data.</text>
</comment>
<dbReference type="InterPro" id="IPR012340">
    <property type="entry name" value="NA-bd_OB-fold"/>
</dbReference>
<organism evidence="2 3">
    <name type="scientific">Sphingomonas colocasiae</name>
    <dbReference type="NCBI Taxonomy" id="1848973"/>
    <lineage>
        <taxon>Bacteria</taxon>
        <taxon>Pseudomonadati</taxon>
        <taxon>Pseudomonadota</taxon>
        <taxon>Alphaproteobacteria</taxon>
        <taxon>Sphingomonadales</taxon>
        <taxon>Sphingomonadaceae</taxon>
        <taxon>Sphingomonas</taxon>
    </lineage>
</organism>
<evidence type="ECO:0000313" key="3">
    <source>
        <dbReference type="Proteomes" id="UP000706039"/>
    </source>
</evidence>